<dbReference type="Pfam" id="PF15664">
    <property type="entry name" value="TMEM252"/>
    <property type="match status" value="1"/>
</dbReference>
<feature type="transmembrane region" description="Helical" evidence="1">
    <location>
        <begin position="52"/>
        <end position="72"/>
    </location>
</feature>
<dbReference type="EMBL" id="CAJRST010011112">
    <property type="protein sequence ID" value="CAG5923941.1"/>
    <property type="molecule type" value="Genomic_DNA"/>
</dbReference>
<feature type="non-terminal residue" evidence="2">
    <location>
        <position position="1"/>
    </location>
</feature>
<dbReference type="PANTHER" id="PTHR35682">
    <property type="entry name" value="TRANSMEMBRANE PROTEIN 252"/>
    <property type="match status" value="1"/>
</dbReference>
<evidence type="ECO:0000313" key="3">
    <source>
        <dbReference type="Proteomes" id="UP000677803"/>
    </source>
</evidence>
<keyword evidence="1" id="KW-0812">Transmembrane</keyword>
<dbReference type="OrthoDB" id="9896070at2759"/>
<name>A0A8S4BAM7_9TELE</name>
<comment type="caution">
    <text evidence="2">The sequence shown here is derived from an EMBL/GenBank/DDBJ whole genome shotgun (WGS) entry which is preliminary data.</text>
</comment>
<keyword evidence="1" id="KW-1133">Transmembrane helix</keyword>
<evidence type="ECO:0000256" key="1">
    <source>
        <dbReference type="SAM" id="Phobius"/>
    </source>
</evidence>
<keyword evidence="3" id="KW-1185">Reference proteome</keyword>
<keyword evidence="1" id="KW-0472">Membrane</keyword>
<sequence>KHKVTEVIMSVRRSSLLSLTCVFLPAVGFALTCIGAYLVSLQPDTRLKSVPVYALIVFGFLAMLIGVFYVLCKSMTSKLYQRRPSERHIQIFAIERPRSSPPSYDESQTNQIRPGRLPEVAVPVDGVDVTLGLAPPLYSQDCSEAPNCTWSWEPPPQYSQVAHIQHGQIDQGRLFP</sequence>
<dbReference type="InterPro" id="IPR031363">
    <property type="entry name" value="TMEM252"/>
</dbReference>
<feature type="transmembrane region" description="Helical" evidence="1">
    <location>
        <begin position="16"/>
        <end position="40"/>
    </location>
</feature>
<dbReference type="Proteomes" id="UP000677803">
    <property type="component" value="Unassembled WGS sequence"/>
</dbReference>
<reference evidence="2" key="1">
    <citation type="submission" date="2021-05" db="EMBL/GenBank/DDBJ databases">
        <authorList>
            <person name="Tigano A."/>
        </authorList>
    </citation>
    <scope>NUCLEOTIDE SEQUENCE</scope>
</reference>
<proteinExistence type="predicted"/>
<dbReference type="PANTHER" id="PTHR35682:SF1">
    <property type="entry name" value="TRANSMEMBRANE PROTEIN 252"/>
    <property type="match status" value="1"/>
</dbReference>
<accession>A0A8S4BAM7</accession>
<protein>
    <submittedName>
        <fullName evidence="2">(Atlantic silverside) hypothetical protein</fullName>
    </submittedName>
</protein>
<organism evidence="2 3">
    <name type="scientific">Menidia menidia</name>
    <name type="common">Atlantic silverside</name>
    <dbReference type="NCBI Taxonomy" id="238744"/>
    <lineage>
        <taxon>Eukaryota</taxon>
        <taxon>Metazoa</taxon>
        <taxon>Chordata</taxon>
        <taxon>Craniata</taxon>
        <taxon>Vertebrata</taxon>
        <taxon>Euteleostomi</taxon>
        <taxon>Actinopterygii</taxon>
        <taxon>Neopterygii</taxon>
        <taxon>Teleostei</taxon>
        <taxon>Neoteleostei</taxon>
        <taxon>Acanthomorphata</taxon>
        <taxon>Ovalentaria</taxon>
        <taxon>Atherinomorphae</taxon>
        <taxon>Atheriniformes</taxon>
        <taxon>Atherinopsidae</taxon>
        <taxon>Menidiinae</taxon>
        <taxon>Menidia</taxon>
    </lineage>
</organism>
<gene>
    <name evidence="2" type="ORF">MMEN_LOCUS10717</name>
</gene>
<evidence type="ECO:0000313" key="2">
    <source>
        <dbReference type="EMBL" id="CAG5923941.1"/>
    </source>
</evidence>
<dbReference type="AlphaFoldDB" id="A0A8S4BAM7"/>